<proteinExistence type="predicted"/>
<dbReference type="InterPro" id="IPR013695">
    <property type="entry name" value="WAK"/>
</dbReference>
<comment type="subcellular location">
    <subcellularLocation>
        <location evidence="1">Membrane</location>
        <topology evidence="1">Single-pass type I membrane protein</topology>
    </subcellularLocation>
</comment>
<evidence type="ECO:0000256" key="1">
    <source>
        <dbReference type="ARBA" id="ARBA00004479"/>
    </source>
</evidence>
<dbReference type="AlphaFoldDB" id="A0AAP0RTK0"/>
<dbReference type="EMBL" id="JBBPBK010000005">
    <property type="protein sequence ID" value="KAK9284391.1"/>
    <property type="molecule type" value="Genomic_DNA"/>
</dbReference>
<keyword evidence="4" id="KW-1015">Disulfide bond</keyword>
<keyword evidence="8" id="KW-1185">Reference proteome</keyword>
<evidence type="ECO:0000259" key="6">
    <source>
        <dbReference type="Pfam" id="PF08488"/>
    </source>
</evidence>
<dbReference type="PANTHER" id="PTHR33491">
    <property type="entry name" value="OSJNBA0016N04.9 PROTEIN"/>
    <property type="match status" value="1"/>
</dbReference>
<protein>
    <recommendedName>
        <fullName evidence="6">Wall-associated receptor kinase domain-containing protein</fullName>
    </recommendedName>
</protein>
<evidence type="ECO:0000313" key="8">
    <source>
        <dbReference type="Proteomes" id="UP001415857"/>
    </source>
</evidence>
<evidence type="ECO:0000256" key="4">
    <source>
        <dbReference type="ARBA" id="ARBA00023157"/>
    </source>
</evidence>
<name>A0AAP0RTK0_LIQFO</name>
<keyword evidence="3" id="KW-0808">Transferase</keyword>
<evidence type="ECO:0000256" key="5">
    <source>
        <dbReference type="ARBA" id="ARBA00023180"/>
    </source>
</evidence>
<gene>
    <name evidence="7" type="ORF">L1049_023562</name>
</gene>
<feature type="domain" description="Wall-associated receptor kinase" evidence="6">
    <location>
        <begin position="104"/>
        <end position="174"/>
    </location>
</feature>
<dbReference type="Pfam" id="PF08488">
    <property type="entry name" value="WAK"/>
    <property type="match status" value="1"/>
</dbReference>
<keyword evidence="5" id="KW-0325">Glycoprotein</keyword>
<reference evidence="7 8" key="1">
    <citation type="journal article" date="2024" name="Plant J.">
        <title>Genome sequences and population genomics reveal climatic adaptation and genomic divergence between two closely related sweetgum species.</title>
        <authorList>
            <person name="Xu W.Q."/>
            <person name="Ren C.Q."/>
            <person name="Zhang X.Y."/>
            <person name="Comes H.P."/>
            <person name="Liu X.H."/>
            <person name="Li Y.G."/>
            <person name="Kettle C.J."/>
            <person name="Jalonen R."/>
            <person name="Gaisberger H."/>
            <person name="Ma Y.Z."/>
            <person name="Qiu Y.X."/>
        </authorList>
    </citation>
    <scope>NUCLEOTIDE SEQUENCE [LARGE SCALE GENOMIC DNA]</scope>
    <source>
        <strain evidence="7">Hangzhou</strain>
    </source>
</reference>
<evidence type="ECO:0000313" key="7">
    <source>
        <dbReference type="EMBL" id="KAK9284391.1"/>
    </source>
</evidence>
<evidence type="ECO:0000256" key="3">
    <source>
        <dbReference type="ARBA" id="ARBA00022679"/>
    </source>
</evidence>
<keyword evidence="2" id="KW-0418">Kinase</keyword>
<comment type="caution">
    <text evidence="7">The sequence shown here is derived from an EMBL/GenBank/DDBJ whole genome shotgun (WGS) entry which is preliminary data.</text>
</comment>
<sequence>MDNWFAVTCNTPFSPPRPFISSFDLELLEVSLNGTVRVNNPMTSSSCANRSTGDDVLFLRSPFSFSASKNKFTAVGCDFLAYFTQDGTAIGGCMSICNGNTQERGCYGINCCQTIIPHSLQFFGASITAVHSSNIGRGCKNVFMVDQEWFTADRTNISAVQNMDYVPVVLDWGISNGMCELAATNGSTANTSITFCGTNTYCSSNQSSIRDL</sequence>
<dbReference type="GO" id="GO:0016020">
    <property type="term" value="C:membrane"/>
    <property type="evidence" value="ECO:0007669"/>
    <property type="project" value="UniProtKB-SubCell"/>
</dbReference>
<accession>A0AAP0RTK0</accession>
<evidence type="ECO:0000256" key="2">
    <source>
        <dbReference type="ARBA" id="ARBA00022527"/>
    </source>
</evidence>
<organism evidence="7 8">
    <name type="scientific">Liquidambar formosana</name>
    <name type="common">Formosan gum</name>
    <dbReference type="NCBI Taxonomy" id="63359"/>
    <lineage>
        <taxon>Eukaryota</taxon>
        <taxon>Viridiplantae</taxon>
        <taxon>Streptophyta</taxon>
        <taxon>Embryophyta</taxon>
        <taxon>Tracheophyta</taxon>
        <taxon>Spermatophyta</taxon>
        <taxon>Magnoliopsida</taxon>
        <taxon>eudicotyledons</taxon>
        <taxon>Gunneridae</taxon>
        <taxon>Pentapetalae</taxon>
        <taxon>Saxifragales</taxon>
        <taxon>Altingiaceae</taxon>
        <taxon>Liquidambar</taxon>
    </lineage>
</organism>
<dbReference type="GO" id="GO:0004674">
    <property type="term" value="F:protein serine/threonine kinase activity"/>
    <property type="evidence" value="ECO:0007669"/>
    <property type="project" value="UniProtKB-KW"/>
</dbReference>
<dbReference type="Proteomes" id="UP001415857">
    <property type="component" value="Unassembled WGS sequence"/>
</dbReference>
<keyword evidence="2" id="KW-0723">Serine/threonine-protein kinase</keyword>